<dbReference type="InterPro" id="IPR044023">
    <property type="entry name" value="Ig_7"/>
</dbReference>
<dbReference type="Pfam" id="PF13585">
    <property type="entry name" value="CHU_C"/>
    <property type="match status" value="1"/>
</dbReference>
<dbReference type="Gene3D" id="2.60.40.10">
    <property type="entry name" value="Immunoglobulins"/>
    <property type="match status" value="1"/>
</dbReference>
<dbReference type="EMBL" id="FQVE01000002">
    <property type="protein sequence ID" value="SHF37009.1"/>
    <property type="molecule type" value="Genomic_DNA"/>
</dbReference>
<evidence type="ECO:0000313" key="3">
    <source>
        <dbReference type="Proteomes" id="UP000184108"/>
    </source>
</evidence>
<evidence type="ECO:0000313" key="2">
    <source>
        <dbReference type="EMBL" id="SHF37009.1"/>
    </source>
</evidence>
<dbReference type="Pfam" id="PF19081">
    <property type="entry name" value="Ig_7"/>
    <property type="match status" value="1"/>
</dbReference>
<organism evidence="2 3">
    <name type="scientific">Chryseobacterium vrystaatense</name>
    <dbReference type="NCBI Taxonomy" id="307480"/>
    <lineage>
        <taxon>Bacteria</taxon>
        <taxon>Pseudomonadati</taxon>
        <taxon>Bacteroidota</taxon>
        <taxon>Flavobacteriia</taxon>
        <taxon>Flavobacteriales</taxon>
        <taxon>Weeksellaceae</taxon>
        <taxon>Chryseobacterium group</taxon>
        <taxon>Chryseobacterium</taxon>
    </lineage>
</organism>
<dbReference type="RefSeq" id="WP_073173307.1">
    <property type="nucleotide sequence ID" value="NZ_FQVE01000002.1"/>
</dbReference>
<protein>
    <submittedName>
        <fullName evidence="2">Gliding motility-associated C-terminal domain-containing protein</fullName>
    </submittedName>
</protein>
<evidence type="ECO:0000259" key="1">
    <source>
        <dbReference type="Pfam" id="PF19081"/>
    </source>
</evidence>
<dbReference type="InterPro" id="IPR026341">
    <property type="entry name" value="T9SS_type_B"/>
</dbReference>
<dbReference type="NCBIfam" id="NF038133">
    <property type="entry name" value="choice_anch_L"/>
    <property type="match status" value="1"/>
</dbReference>
<dbReference type="InterPro" id="IPR049804">
    <property type="entry name" value="Choice_anch_L"/>
</dbReference>
<dbReference type="AlphaFoldDB" id="A0A1M5B3G4"/>
<sequence length="793" mass="85654">MRRNLLFFLLFLVVSTFSYSQINGPRKPPKEKASPSATQKAGNFIDINAAGYAESAYSITQLVKDVLISSGTNTCVTPTVTNVKITPNHAVTNADRSWGYFHKATTNFPFKDGIVLSTGKARRGGNSSEGLLGDNNGGGTDADLAQAIGSTGTLTDAVLLEFDFVPTTSQIKFNYILASEEYTGTFPCNYADAFAILLRPTSGGPYQNMAVLPGGAGPVSITNIHPLIPGTFGGCAAVNEQFFGGYNTSNIETNFEGRTIPLTATATVMAGQEYHFKMVVADFAPGSFEDHSYDSAVFLEGGSFNIGVELLDPSGATLPSDINVCDNVPQLITASVSDPNLLYQWFLNGAPIAGATTNTITALQPGSYTIEVSVPGNPCPGKATIEIHGGTTPQAQDATLLLCTTPDITTFDLTNAMPSISPTPGAVFRFYVNQADAIAQNNNYIQNILNYNGTDGQILYTVVSNGGFCSKLIELKLLKETTPTAGVKSSRIKICPGESVTLTADGGVTYQWTNFPGTGNTQTVTLYQTTTFTVYAVGAKGCRSLNPATIRVEVTPEIISPLKDVEMCIGDRLTLDAGAGPNYKYLWSTGATTQTITVDNWGVYTVEIDNGFCKKIFTAKIGGAAIPFVTAANYESAKKTITVVAENPMMNNTPSTLEYSIDNGITWQQSNIFTSLFDNTNYTVLVRRVGTHCVGTFDFYTLQINNIITPNDDGINDVLDLKMLGEFKNFTGSVYDRYGVEMFRFSKEKPVWDGTVGGKKLSTATYWYKFNFEYPKSKVQMNWSGWIMLKNRE</sequence>
<accession>A0A1M5B3G4</accession>
<proteinExistence type="predicted"/>
<dbReference type="NCBIfam" id="TIGR04131">
    <property type="entry name" value="Bac_Flav_CTERM"/>
    <property type="match status" value="1"/>
</dbReference>
<feature type="domain" description="Ig-like" evidence="1">
    <location>
        <begin position="483"/>
        <end position="556"/>
    </location>
</feature>
<gene>
    <name evidence="2" type="ORF">SAMN02787073_2117</name>
</gene>
<dbReference type="Proteomes" id="UP000184108">
    <property type="component" value="Unassembled WGS sequence"/>
</dbReference>
<name>A0A1M5B3G4_9FLAO</name>
<dbReference type="InterPro" id="IPR013783">
    <property type="entry name" value="Ig-like_fold"/>
</dbReference>
<reference evidence="3" key="1">
    <citation type="submission" date="2016-11" db="EMBL/GenBank/DDBJ databases">
        <authorList>
            <person name="Varghese N."/>
            <person name="Submissions S."/>
        </authorList>
    </citation>
    <scope>NUCLEOTIDE SEQUENCE [LARGE SCALE GENOMIC DNA]</scope>
    <source>
        <strain evidence="3">YR203</strain>
    </source>
</reference>